<dbReference type="Proteomes" id="UP000694920">
    <property type="component" value="Unplaced"/>
</dbReference>
<keyword evidence="3" id="KW-1185">Reference proteome</keyword>
<accession>A0AAJ7RH76</accession>
<feature type="signal peptide" evidence="2">
    <location>
        <begin position="1"/>
        <end position="20"/>
    </location>
</feature>
<dbReference type="GeneID" id="112494358"/>
<dbReference type="AlphaFoldDB" id="A0AAJ7RH76"/>
<sequence length="92" mass="10406">MKKFVACLAIFVVYATIASADPNRPRPQQVPPRPPHPRLRREADPGVRTSLPKPTPHPRIRREADPGVRTSLPKPTPHPRIRREADAEVRTI</sequence>
<gene>
    <name evidence="4" type="primary">LOC112494358</name>
</gene>
<protein>
    <submittedName>
        <fullName evidence="4">Apidaecins type 22-like isoform X1</fullName>
    </submittedName>
</protein>
<dbReference type="KEGG" id="ccin:112494358"/>
<proteinExistence type="predicted"/>
<feature type="compositionally biased region" description="Basic and acidic residues" evidence="1">
    <location>
        <begin position="82"/>
        <end position="92"/>
    </location>
</feature>
<organism evidence="3 4">
    <name type="scientific">Cephus cinctus</name>
    <name type="common">Wheat stem sawfly</name>
    <dbReference type="NCBI Taxonomy" id="211228"/>
    <lineage>
        <taxon>Eukaryota</taxon>
        <taxon>Metazoa</taxon>
        <taxon>Ecdysozoa</taxon>
        <taxon>Arthropoda</taxon>
        <taxon>Hexapoda</taxon>
        <taxon>Insecta</taxon>
        <taxon>Pterygota</taxon>
        <taxon>Neoptera</taxon>
        <taxon>Endopterygota</taxon>
        <taxon>Hymenoptera</taxon>
        <taxon>Cephoidea</taxon>
        <taxon>Cephidae</taxon>
        <taxon>Cephus</taxon>
    </lineage>
</organism>
<keyword evidence="2" id="KW-0732">Signal</keyword>
<name>A0AAJ7RH76_CEPCN</name>
<dbReference type="RefSeq" id="XP_024940854.1">
    <property type="nucleotide sequence ID" value="XM_025085086.1"/>
</dbReference>
<evidence type="ECO:0000256" key="2">
    <source>
        <dbReference type="SAM" id="SignalP"/>
    </source>
</evidence>
<evidence type="ECO:0000256" key="1">
    <source>
        <dbReference type="SAM" id="MobiDB-lite"/>
    </source>
</evidence>
<evidence type="ECO:0000313" key="4">
    <source>
        <dbReference type="RefSeq" id="XP_024940854.1"/>
    </source>
</evidence>
<feature type="region of interest" description="Disordered" evidence="1">
    <location>
        <begin position="19"/>
        <end position="92"/>
    </location>
</feature>
<evidence type="ECO:0000313" key="3">
    <source>
        <dbReference type="Proteomes" id="UP000694920"/>
    </source>
</evidence>
<reference evidence="4" key="1">
    <citation type="submission" date="2025-08" db="UniProtKB">
        <authorList>
            <consortium name="RefSeq"/>
        </authorList>
    </citation>
    <scope>IDENTIFICATION</scope>
</reference>
<feature type="chain" id="PRO_5042617141" evidence="2">
    <location>
        <begin position="21"/>
        <end position="92"/>
    </location>
</feature>